<organism evidence="2 3">
    <name type="scientific">Mycena sanguinolenta</name>
    <dbReference type="NCBI Taxonomy" id="230812"/>
    <lineage>
        <taxon>Eukaryota</taxon>
        <taxon>Fungi</taxon>
        <taxon>Dikarya</taxon>
        <taxon>Basidiomycota</taxon>
        <taxon>Agaricomycotina</taxon>
        <taxon>Agaricomycetes</taxon>
        <taxon>Agaricomycetidae</taxon>
        <taxon>Agaricales</taxon>
        <taxon>Marasmiineae</taxon>
        <taxon>Mycenaceae</taxon>
        <taxon>Mycena</taxon>
    </lineage>
</organism>
<feature type="compositionally biased region" description="Pro residues" evidence="1">
    <location>
        <begin position="180"/>
        <end position="215"/>
    </location>
</feature>
<feature type="compositionally biased region" description="Basic and acidic residues" evidence="1">
    <location>
        <begin position="250"/>
        <end position="268"/>
    </location>
</feature>
<name>A0A8H6XNK4_9AGAR</name>
<feature type="region of interest" description="Disordered" evidence="1">
    <location>
        <begin position="119"/>
        <end position="333"/>
    </location>
</feature>
<protein>
    <submittedName>
        <fullName evidence="2">BZIP domain-containing protein</fullName>
    </submittedName>
</protein>
<sequence>MATSPERSRNAKAQARHRAKRKAYIEEVRSSPTSFSSLEIPPTSRHPRFIIAYTYTLTYYNVVPQLEETVTKLQSALGQYNLEHTMTVLPPPLAKIRELEQENARLLKQNDELQRLLADSGHPSFPRRQACSTGPGGGGSNKRRKMDGGEEGVYISRPGSAHSHDPHAPPLTGPTYHDPNPGPSYSLPPPHPNHPTLPPPHGAHPTLPPPIPTHPHPAHGHPTLPPPHGHHPHPLSGGPPGALHLPDSPPRFESRENFEAREGDDDHQLTPVSAHPHSAHPDSHGHGHGHGHGGANGHGYTLPPFKFTALQSQHHNNDQHGSWRPYGESERGP</sequence>
<reference evidence="2" key="1">
    <citation type="submission" date="2020-05" db="EMBL/GenBank/DDBJ databases">
        <title>Mycena genomes resolve the evolution of fungal bioluminescence.</title>
        <authorList>
            <person name="Tsai I.J."/>
        </authorList>
    </citation>
    <scope>NUCLEOTIDE SEQUENCE</scope>
    <source>
        <strain evidence="2">160909Yilan</strain>
    </source>
</reference>
<feature type="region of interest" description="Disordered" evidence="1">
    <location>
        <begin position="1"/>
        <end position="40"/>
    </location>
</feature>
<dbReference type="AlphaFoldDB" id="A0A8H6XNK4"/>
<accession>A0A8H6XNK4</accession>
<comment type="caution">
    <text evidence="2">The sequence shown here is derived from an EMBL/GenBank/DDBJ whole genome shotgun (WGS) entry which is preliminary data.</text>
</comment>
<gene>
    <name evidence="2" type="ORF">MSAN_01913600</name>
</gene>
<evidence type="ECO:0000256" key="1">
    <source>
        <dbReference type="SAM" id="MobiDB-lite"/>
    </source>
</evidence>
<proteinExistence type="predicted"/>
<dbReference type="OrthoDB" id="3257643at2759"/>
<evidence type="ECO:0000313" key="2">
    <source>
        <dbReference type="EMBL" id="KAF7344327.1"/>
    </source>
</evidence>
<dbReference type="CDD" id="cd14686">
    <property type="entry name" value="bZIP"/>
    <property type="match status" value="1"/>
</dbReference>
<dbReference type="EMBL" id="JACAZH010000021">
    <property type="protein sequence ID" value="KAF7344327.1"/>
    <property type="molecule type" value="Genomic_DNA"/>
</dbReference>
<dbReference type="CDD" id="cd14688">
    <property type="entry name" value="bZIP_YAP"/>
    <property type="match status" value="1"/>
</dbReference>
<evidence type="ECO:0000313" key="3">
    <source>
        <dbReference type="Proteomes" id="UP000623467"/>
    </source>
</evidence>
<dbReference type="Proteomes" id="UP000623467">
    <property type="component" value="Unassembled WGS sequence"/>
</dbReference>
<keyword evidence="3" id="KW-1185">Reference proteome</keyword>